<feature type="non-terminal residue" evidence="2">
    <location>
        <position position="1"/>
    </location>
</feature>
<feature type="transmembrane region" description="Helical" evidence="1">
    <location>
        <begin position="20"/>
        <end position="38"/>
    </location>
</feature>
<evidence type="ECO:0000256" key="1">
    <source>
        <dbReference type="SAM" id="Phobius"/>
    </source>
</evidence>
<evidence type="ECO:0000313" key="2">
    <source>
        <dbReference type="EMBL" id="SVC85011.1"/>
    </source>
</evidence>
<keyword evidence="1" id="KW-0812">Transmembrane</keyword>
<dbReference type="InterPro" id="IPR012667">
    <property type="entry name" value="CbtB_put"/>
</dbReference>
<organism evidence="2">
    <name type="scientific">marine metagenome</name>
    <dbReference type="NCBI Taxonomy" id="408172"/>
    <lineage>
        <taxon>unclassified sequences</taxon>
        <taxon>metagenomes</taxon>
        <taxon>ecological metagenomes</taxon>
    </lineage>
</organism>
<sequence length="74" mass="8234">FDNMSILVQTIKSINTVPKIALAVLLPVFIIGLFIVGFDQGHVFSIIHGESSFTDQFLHELTHDMRHAAGFPCH</sequence>
<evidence type="ECO:0008006" key="3">
    <source>
        <dbReference type="Google" id="ProtNLM"/>
    </source>
</evidence>
<proteinExistence type="predicted"/>
<dbReference type="Pfam" id="PF09489">
    <property type="entry name" value="CbtB"/>
    <property type="match status" value="1"/>
</dbReference>
<keyword evidence="1" id="KW-0472">Membrane</keyword>
<reference evidence="2" key="1">
    <citation type="submission" date="2018-05" db="EMBL/GenBank/DDBJ databases">
        <authorList>
            <person name="Lanie J.A."/>
            <person name="Ng W.-L."/>
            <person name="Kazmierczak K.M."/>
            <person name="Andrzejewski T.M."/>
            <person name="Davidsen T.M."/>
            <person name="Wayne K.J."/>
            <person name="Tettelin H."/>
            <person name="Glass J.I."/>
            <person name="Rusch D."/>
            <person name="Podicherti R."/>
            <person name="Tsui H.-C.T."/>
            <person name="Winkler M.E."/>
        </authorList>
    </citation>
    <scope>NUCLEOTIDE SEQUENCE</scope>
</reference>
<keyword evidence="1" id="KW-1133">Transmembrane helix</keyword>
<accession>A0A382QL04</accession>
<name>A0A382QL04_9ZZZZ</name>
<dbReference type="EMBL" id="UINC01114596">
    <property type="protein sequence ID" value="SVC85011.1"/>
    <property type="molecule type" value="Genomic_DNA"/>
</dbReference>
<protein>
    <recommendedName>
        <fullName evidence="3">Cobalt transporter subunit CbtB</fullName>
    </recommendedName>
</protein>
<gene>
    <name evidence="2" type="ORF">METZ01_LOCUS337865</name>
</gene>
<dbReference type="AlphaFoldDB" id="A0A382QL04"/>